<keyword evidence="1" id="KW-0472">Membrane</keyword>
<evidence type="ECO:0000313" key="2">
    <source>
        <dbReference type="EMBL" id="PZR04416.1"/>
    </source>
</evidence>
<feature type="transmembrane region" description="Helical" evidence="1">
    <location>
        <begin position="63"/>
        <end position="85"/>
    </location>
</feature>
<keyword evidence="1" id="KW-1133">Transmembrane helix</keyword>
<comment type="caution">
    <text evidence="2">The sequence shown here is derived from an EMBL/GenBank/DDBJ whole genome shotgun (WGS) entry which is preliminary data.</text>
</comment>
<gene>
    <name evidence="2" type="ORF">DI536_34225</name>
</gene>
<protein>
    <submittedName>
        <fullName evidence="2">Uncharacterized protein</fullName>
    </submittedName>
</protein>
<dbReference type="EMBL" id="QFQP01000058">
    <property type="protein sequence ID" value="PZR04416.1"/>
    <property type="molecule type" value="Genomic_DNA"/>
</dbReference>
<accession>A0A2W5SXS1</accession>
<dbReference type="AlphaFoldDB" id="A0A2W5SXS1"/>
<name>A0A2W5SXS1_9BACT</name>
<proteinExistence type="predicted"/>
<evidence type="ECO:0000256" key="1">
    <source>
        <dbReference type="SAM" id="Phobius"/>
    </source>
</evidence>
<feature type="transmembrane region" description="Helical" evidence="1">
    <location>
        <begin position="97"/>
        <end position="117"/>
    </location>
</feature>
<reference evidence="2 3" key="1">
    <citation type="submission" date="2017-08" db="EMBL/GenBank/DDBJ databases">
        <title>Infants hospitalized years apart are colonized by the same room-sourced microbial strains.</title>
        <authorList>
            <person name="Brooks B."/>
            <person name="Olm M.R."/>
            <person name="Firek B.A."/>
            <person name="Baker R."/>
            <person name="Thomas B.C."/>
            <person name="Morowitz M.J."/>
            <person name="Banfield J.F."/>
        </authorList>
    </citation>
    <scope>NUCLEOTIDE SEQUENCE [LARGE SCALE GENOMIC DNA]</scope>
    <source>
        <strain evidence="2">S2_003_000_R2_14</strain>
    </source>
</reference>
<sequence length="123" mass="13144">MYLATQRALAAVLTASCLILFSVMTLTDLRTRLFFRVPVTRQALEQHYARYGNNPLAVAASRLAFIGLVIPGAGVLAIVLAAVALSRVNGKAVPPVGSAGTAITAIVFSLFTSLLWFRWLGPK</sequence>
<dbReference type="Proteomes" id="UP000249061">
    <property type="component" value="Unassembled WGS sequence"/>
</dbReference>
<evidence type="ECO:0000313" key="3">
    <source>
        <dbReference type="Proteomes" id="UP000249061"/>
    </source>
</evidence>
<keyword evidence="1" id="KW-0812">Transmembrane</keyword>
<organism evidence="2 3">
    <name type="scientific">Archangium gephyra</name>
    <dbReference type="NCBI Taxonomy" id="48"/>
    <lineage>
        <taxon>Bacteria</taxon>
        <taxon>Pseudomonadati</taxon>
        <taxon>Myxococcota</taxon>
        <taxon>Myxococcia</taxon>
        <taxon>Myxococcales</taxon>
        <taxon>Cystobacterineae</taxon>
        <taxon>Archangiaceae</taxon>
        <taxon>Archangium</taxon>
    </lineage>
</organism>